<dbReference type="AlphaFoldDB" id="D0KNV2"/>
<accession>D0KNV2</accession>
<gene>
    <name evidence="1" type="ordered locus">Ssol_0439</name>
</gene>
<proteinExistence type="predicted"/>
<dbReference type="KEGG" id="sol:Ssol_0439"/>
<dbReference type="EMBL" id="CP001800">
    <property type="protein sequence ID" value="ACX90722.1"/>
    <property type="molecule type" value="Genomic_DNA"/>
</dbReference>
<protein>
    <submittedName>
        <fullName evidence="1">Uncharacterized protein</fullName>
    </submittedName>
</protein>
<reference evidence="1" key="1">
    <citation type="submission" date="2009-10" db="EMBL/GenBank/DDBJ databases">
        <title>Complete sequence of Sulfolobus solfataricus 98/2.</title>
        <authorList>
            <consortium name="US DOE Joint Genome Institute"/>
            <person name="Lucas S."/>
            <person name="Copeland A."/>
            <person name="Lapidus A."/>
            <person name="Glavina del Rio T."/>
            <person name="Tice H."/>
            <person name="Bruce D."/>
            <person name="Goodwin L."/>
            <person name="Pitluck S."/>
            <person name="Munk A.C."/>
            <person name="Brettin T."/>
            <person name="Detter J.C."/>
            <person name="Han C."/>
            <person name="Tapia R."/>
            <person name="Larimer F."/>
            <person name="Land M."/>
            <person name="Hauser L."/>
            <person name="Kyrpides N."/>
            <person name="Ovchinnikova G."/>
            <person name="Mead D."/>
        </authorList>
    </citation>
    <scope>NUCLEOTIDE SEQUENCE [LARGE SCALE GENOMIC DNA]</scope>
    <source>
        <strain evidence="1">98/2</strain>
    </source>
</reference>
<sequence length="34" mass="4122">MLLLNLVIPKITNVLKLKYVYTVYNYTQNYIMKL</sequence>
<evidence type="ECO:0000313" key="1">
    <source>
        <dbReference type="EMBL" id="ACX90722.1"/>
    </source>
</evidence>
<dbReference type="HOGENOM" id="CLU_3371429_0_0_2"/>
<organism evidence="1">
    <name type="scientific">Saccharolobus solfataricus (strain 98/2)</name>
    <name type="common">Sulfolobus solfataricus</name>
    <dbReference type="NCBI Taxonomy" id="555311"/>
    <lineage>
        <taxon>Archaea</taxon>
        <taxon>Thermoproteota</taxon>
        <taxon>Thermoprotei</taxon>
        <taxon>Sulfolobales</taxon>
        <taxon>Sulfolobaceae</taxon>
        <taxon>Saccharolobus</taxon>
    </lineage>
</organism>
<name>D0KNV2_SACS9</name>